<accession>A0A9W7D3U0</accession>
<keyword evidence="2" id="KW-1185">Reference proteome</keyword>
<organism evidence="1 2">
    <name type="scientific">Phytophthora lilii</name>
    <dbReference type="NCBI Taxonomy" id="2077276"/>
    <lineage>
        <taxon>Eukaryota</taxon>
        <taxon>Sar</taxon>
        <taxon>Stramenopiles</taxon>
        <taxon>Oomycota</taxon>
        <taxon>Peronosporomycetes</taxon>
        <taxon>Peronosporales</taxon>
        <taxon>Peronosporaceae</taxon>
        <taxon>Phytophthora</taxon>
    </lineage>
</organism>
<dbReference type="AlphaFoldDB" id="A0A9W7D3U0"/>
<sequence>MALSVRSTDRMTHCTIEVSISEYVNDRPEVNDPTDPAVATRYSETINMIATDKKSRRVANHRLAAQYVKYKFAFVSTTRRFCLVKSSSIRKARIVSRPDNVSLNRLYTGVLVIPSSRLISREDFLKYCPM</sequence>
<protein>
    <submittedName>
        <fullName evidence="1">Unnamed protein product</fullName>
    </submittedName>
</protein>
<proteinExistence type="predicted"/>
<reference evidence="1" key="1">
    <citation type="submission" date="2023-04" db="EMBL/GenBank/DDBJ databases">
        <title>Phytophthora lilii NBRC 32176.</title>
        <authorList>
            <person name="Ichikawa N."/>
            <person name="Sato H."/>
            <person name="Tonouchi N."/>
        </authorList>
    </citation>
    <scope>NUCLEOTIDE SEQUENCE</scope>
    <source>
        <strain evidence="1">NBRC 32176</strain>
    </source>
</reference>
<dbReference type="EMBL" id="BSXW01007047">
    <property type="protein sequence ID" value="GMF56183.1"/>
    <property type="molecule type" value="Genomic_DNA"/>
</dbReference>
<evidence type="ECO:0000313" key="1">
    <source>
        <dbReference type="EMBL" id="GMF56183.1"/>
    </source>
</evidence>
<evidence type="ECO:0000313" key="2">
    <source>
        <dbReference type="Proteomes" id="UP001165083"/>
    </source>
</evidence>
<dbReference type="Proteomes" id="UP001165083">
    <property type="component" value="Unassembled WGS sequence"/>
</dbReference>
<gene>
    <name evidence="1" type="ORF">Plil01_001720600</name>
</gene>
<comment type="caution">
    <text evidence="1">The sequence shown here is derived from an EMBL/GenBank/DDBJ whole genome shotgun (WGS) entry which is preliminary data.</text>
</comment>
<name>A0A9W7D3U0_9STRA</name>